<dbReference type="InterPro" id="IPR050483">
    <property type="entry name" value="CoA-transferase_III_domain"/>
</dbReference>
<keyword evidence="19" id="KW-1185">Reference proteome</keyword>
<keyword evidence="6" id="KW-0496">Mitochondrion</keyword>
<dbReference type="Gene3D" id="3.30.1540.10">
    <property type="entry name" value="formyl-coa transferase, domain 3"/>
    <property type="match status" value="1"/>
</dbReference>
<accession>A0A6J8EI00</accession>
<evidence type="ECO:0000313" key="19">
    <source>
        <dbReference type="Proteomes" id="UP000507470"/>
    </source>
</evidence>
<dbReference type="AlphaFoldDB" id="A0A6J8EI00"/>
<evidence type="ECO:0000256" key="10">
    <source>
        <dbReference type="ARBA" id="ARBA00052000"/>
    </source>
</evidence>
<evidence type="ECO:0000256" key="17">
    <source>
        <dbReference type="ARBA" id="ARBA00080717"/>
    </source>
</evidence>
<evidence type="ECO:0000256" key="3">
    <source>
        <dbReference type="ARBA" id="ARBA00022679"/>
    </source>
</evidence>
<comment type="similarity">
    <text evidence="2">Belongs to the CoA-transferase III family.</text>
</comment>
<evidence type="ECO:0000256" key="5">
    <source>
        <dbReference type="ARBA" id="ARBA00022990"/>
    </source>
</evidence>
<dbReference type="Proteomes" id="UP000507470">
    <property type="component" value="Unassembled WGS sequence"/>
</dbReference>
<evidence type="ECO:0000256" key="9">
    <source>
        <dbReference type="ARBA" id="ARBA00051571"/>
    </source>
</evidence>
<evidence type="ECO:0000256" key="7">
    <source>
        <dbReference type="ARBA" id="ARBA00050578"/>
    </source>
</evidence>
<reference evidence="18 19" key="1">
    <citation type="submission" date="2020-06" db="EMBL/GenBank/DDBJ databases">
        <authorList>
            <person name="Li R."/>
            <person name="Bekaert M."/>
        </authorList>
    </citation>
    <scope>NUCLEOTIDE SEQUENCE [LARGE SCALE GENOMIC DNA]</scope>
    <source>
        <strain evidence="19">wild</strain>
    </source>
</reference>
<keyword evidence="3 18" id="KW-0808">Transferase</keyword>
<evidence type="ECO:0000256" key="6">
    <source>
        <dbReference type="ARBA" id="ARBA00023128"/>
    </source>
</evidence>
<comment type="catalytic activity">
    <reaction evidence="10">
        <text>3-hydroxy-3-methylglutarate + glutaryl-CoA = (3S)-3-hydroxy-3-methylglutaryl-CoA + glutarate</text>
        <dbReference type="Rhea" id="RHEA:81723"/>
        <dbReference type="ChEBI" id="CHEBI:17325"/>
        <dbReference type="ChEBI" id="CHEBI:30921"/>
        <dbReference type="ChEBI" id="CHEBI:43074"/>
        <dbReference type="ChEBI" id="CHEBI:57378"/>
    </reaction>
    <physiologicalReaction direction="left-to-right" evidence="10">
        <dbReference type="Rhea" id="RHEA:81724"/>
    </physiologicalReaction>
    <physiologicalReaction direction="right-to-left" evidence="10">
        <dbReference type="Rhea" id="RHEA:81725"/>
    </physiologicalReaction>
</comment>
<dbReference type="PANTHER" id="PTHR48207:SF3">
    <property type="entry name" value="SUCCINATE--HYDROXYMETHYLGLUTARATE COA-TRANSFERASE"/>
    <property type="match status" value="1"/>
</dbReference>
<evidence type="ECO:0000256" key="4">
    <source>
        <dbReference type="ARBA" id="ARBA00022946"/>
    </source>
</evidence>
<dbReference type="PANTHER" id="PTHR48207">
    <property type="entry name" value="SUCCINATE--HYDROXYMETHYLGLUTARATE COA-TRANSFERASE"/>
    <property type="match status" value="1"/>
</dbReference>
<evidence type="ECO:0000256" key="2">
    <source>
        <dbReference type="ARBA" id="ARBA00008383"/>
    </source>
</evidence>
<comment type="catalytic activity">
    <reaction evidence="7">
        <text>glutarate + succinyl-CoA = glutaryl-CoA + succinate</text>
        <dbReference type="Rhea" id="RHEA:67900"/>
        <dbReference type="ChEBI" id="CHEBI:30031"/>
        <dbReference type="ChEBI" id="CHEBI:30921"/>
        <dbReference type="ChEBI" id="CHEBI:57292"/>
        <dbReference type="ChEBI" id="CHEBI:57378"/>
    </reaction>
    <physiologicalReaction direction="left-to-right" evidence="7">
        <dbReference type="Rhea" id="RHEA:67901"/>
    </physiologicalReaction>
    <physiologicalReaction direction="right-to-left" evidence="7">
        <dbReference type="Rhea" id="RHEA:67902"/>
    </physiologicalReaction>
</comment>
<evidence type="ECO:0000256" key="14">
    <source>
        <dbReference type="ARBA" id="ARBA00066474"/>
    </source>
</evidence>
<dbReference type="Gene3D" id="3.40.50.10540">
    <property type="entry name" value="Crotonobetainyl-coa:carnitine coa-transferase, domain 1"/>
    <property type="match status" value="1"/>
</dbReference>
<comment type="catalytic activity">
    <reaction evidence="9">
        <text>itaconate + glutaryl-CoA = itaconyl-CoA + glutarate</text>
        <dbReference type="Rhea" id="RHEA:81715"/>
        <dbReference type="ChEBI" id="CHEBI:17240"/>
        <dbReference type="ChEBI" id="CHEBI:30921"/>
        <dbReference type="ChEBI" id="CHEBI:57378"/>
        <dbReference type="ChEBI" id="CHEBI:57381"/>
    </reaction>
    <physiologicalReaction direction="left-to-right" evidence="9">
        <dbReference type="Rhea" id="RHEA:81716"/>
    </physiologicalReaction>
    <physiologicalReaction direction="right-to-left" evidence="9">
        <dbReference type="Rhea" id="RHEA:81717"/>
    </physiologicalReaction>
</comment>
<comment type="catalytic activity">
    <reaction evidence="12">
        <text>itaconate + succinyl-CoA = itaconyl-CoA + succinate</text>
        <dbReference type="Rhea" id="RHEA:38283"/>
        <dbReference type="ChEBI" id="CHEBI:17240"/>
        <dbReference type="ChEBI" id="CHEBI:30031"/>
        <dbReference type="ChEBI" id="CHEBI:57292"/>
        <dbReference type="ChEBI" id="CHEBI:57381"/>
    </reaction>
    <physiologicalReaction direction="left-to-right" evidence="12">
        <dbReference type="Rhea" id="RHEA:38284"/>
    </physiologicalReaction>
    <physiologicalReaction direction="right-to-left" evidence="12">
        <dbReference type="Rhea" id="RHEA:38285"/>
    </physiologicalReaction>
</comment>
<protein>
    <recommendedName>
        <fullName evidence="15">Succinyl-CoA:glutarate CoA-transferase</fullName>
        <ecNumber evidence="14">2.8.3.13</ecNumber>
    </recommendedName>
    <alternativeName>
        <fullName evidence="17">Dicarboxyl-CoA:dicarboxylic acid coenzyme A transferase SUGCT</fullName>
    </alternativeName>
    <alternativeName>
        <fullName evidence="16">Succinate--hydroxymethylglutarate CoA-transferase</fullName>
    </alternativeName>
</protein>
<dbReference type="OrthoDB" id="5863171at2759"/>
<dbReference type="Pfam" id="PF02515">
    <property type="entry name" value="CoA_transf_3"/>
    <property type="match status" value="1"/>
</dbReference>
<dbReference type="SUPFAM" id="SSF89796">
    <property type="entry name" value="CoA-transferase family III (CaiB/BaiF)"/>
    <property type="match status" value="1"/>
</dbReference>
<proteinExistence type="inferred from homology"/>
<comment type="catalytic activity">
    <reaction evidence="11">
        <text>hexanedioate + glutaryl-CoA = hexanedioyl-CoA + glutarate</text>
        <dbReference type="Rhea" id="RHEA:81711"/>
        <dbReference type="ChEBI" id="CHEBI:17128"/>
        <dbReference type="ChEBI" id="CHEBI:30921"/>
        <dbReference type="ChEBI" id="CHEBI:57378"/>
        <dbReference type="ChEBI" id="CHEBI:76327"/>
    </reaction>
    <physiologicalReaction direction="left-to-right" evidence="11">
        <dbReference type="Rhea" id="RHEA:81712"/>
    </physiologicalReaction>
    <physiologicalReaction direction="right-to-left" evidence="11">
        <dbReference type="Rhea" id="RHEA:81713"/>
    </physiologicalReaction>
</comment>
<dbReference type="InterPro" id="IPR023606">
    <property type="entry name" value="CoA-Trfase_III_dom_1_sf"/>
</dbReference>
<dbReference type="InterPro" id="IPR044855">
    <property type="entry name" value="CoA-Trfase_III_dom3_sf"/>
</dbReference>
<name>A0A6J8EI00_MYTCO</name>
<gene>
    <name evidence="18" type="ORF">MCOR_51112</name>
</gene>
<dbReference type="GO" id="GO:0047369">
    <property type="term" value="F:succinate-hydroxymethylglutarate CoA-transferase activity"/>
    <property type="evidence" value="ECO:0007669"/>
    <property type="project" value="UniProtKB-EC"/>
</dbReference>
<dbReference type="FunFam" id="3.30.1540.10:FF:000005">
    <property type="entry name" value="succinate--hydroxymethylglutarate CoA-transferase isoform X4"/>
    <property type="match status" value="1"/>
</dbReference>
<evidence type="ECO:0000256" key="11">
    <source>
        <dbReference type="ARBA" id="ARBA00052509"/>
    </source>
</evidence>
<organism evidence="18 19">
    <name type="scientific">Mytilus coruscus</name>
    <name type="common">Sea mussel</name>
    <dbReference type="NCBI Taxonomy" id="42192"/>
    <lineage>
        <taxon>Eukaryota</taxon>
        <taxon>Metazoa</taxon>
        <taxon>Spiralia</taxon>
        <taxon>Lophotrochozoa</taxon>
        <taxon>Mollusca</taxon>
        <taxon>Bivalvia</taxon>
        <taxon>Autobranchia</taxon>
        <taxon>Pteriomorphia</taxon>
        <taxon>Mytilida</taxon>
        <taxon>Mytiloidea</taxon>
        <taxon>Mytilidae</taxon>
        <taxon>Mytilinae</taxon>
        <taxon>Mytilus</taxon>
    </lineage>
</organism>
<sequence length="428" mass="47460">MQRIFKSILTSRTALKQLKKNHCPYCTEAQKCNLPLDGLKILDISRILAGPYCTMILGDLGAEIIKVEKPGAGDDTRSWGPPFCGKESVYFLTVNRNKKSIAIDIRTKDGQDLIQKLAKQCDVMVENYIPGKLDQYNLSYKHLNVIAPQLIYCSITGYGQTGPYSKRAGYDVIVSGVGGLMHITGPEDGDPCKVGVAMTDLSTGLYAHGAILAAVLQRQITGRGQHIDCNLFSTQVASLINIGSNYLNAGMEAKRHGTAHQSIVPYQAFKTEDSYILVGAGNDKQFHTLCKVLQLDNLLEDSKYTTNKLRVHNRKSLLSTLDNLFITKKTKEWLDVFDGSGIPYGPLNDMENVFSDPQTLHNEMILEMDHSIAGKVRVPGQAVKYSDRQMKSTLPPPTLGQHTNEILENMLNLSETDIKILRDKKVIQ</sequence>
<keyword evidence="4" id="KW-0809">Transit peptide</keyword>
<evidence type="ECO:0000256" key="13">
    <source>
        <dbReference type="ARBA" id="ARBA00059512"/>
    </source>
</evidence>
<dbReference type="InterPro" id="IPR003673">
    <property type="entry name" value="CoA-Trfase_fam_III"/>
</dbReference>
<comment type="subcellular location">
    <subcellularLocation>
        <location evidence="1">Mitochondrion</location>
    </subcellularLocation>
</comment>
<evidence type="ECO:0000256" key="16">
    <source>
        <dbReference type="ARBA" id="ARBA00075311"/>
    </source>
</evidence>
<evidence type="ECO:0000256" key="1">
    <source>
        <dbReference type="ARBA" id="ARBA00004173"/>
    </source>
</evidence>
<evidence type="ECO:0000256" key="8">
    <source>
        <dbReference type="ARBA" id="ARBA00051001"/>
    </source>
</evidence>
<comment type="function">
    <text evidence="13">Coenzyme A (CoA) transferase that reversibly catalyzes the transfer of a CoA moiety from a dicarboxyl-CoA to a dicarboxylate in a metabolite recycling process. Displays preference for succinyl-CoA and glutarate-CoA as dicarboxyl-CoA donors and glutarate, succinate, adipate/hexanedioate, itaconate and 3-hydroxy-3-methylglutarate as dicarboxylate acceptors. Acts on intermediates or end products of lysine and tryptophan degradation pathway, in particular catalyzes succinyl-CoA-dependent reesterification of free glutarate into glutaryl-CoA to prevent renal excretion of glutarate. Upon inflammation, may convert macrophage-derived itaconate to itaconyl-CoA in erythroid precursors where it negatively regulates the TCA cycle and heme synthesis to limit erythroid differentiation in the context of stress erythropoiesis.</text>
</comment>
<dbReference type="GO" id="GO:0005739">
    <property type="term" value="C:mitochondrion"/>
    <property type="evidence" value="ECO:0007669"/>
    <property type="project" value="UniProtKB-SubCell"/>
</dbReference>
<evidence type="ECO:0000256" key="15">
    <source>
        <dbReference type="ARBA" id="ARBA00072178"/>
    </source>
</evidence>
<comment type="catalytic activity">
    <reaction evidence="8">
        <text>3-hydroxy-3-methylglutarate + succinyl-CoA = (3S)-3-hydroxy-3-methylglutaryl-CoA + succinate</text>
        <dbReference type="Rhea" id="RHEA:12284"/>
        <dbReference type="ChEBI" id="CHEBI:17325"/>
        <dbReference type="ChEBI" id="CHEBI:30031"/>
        <dbReference type="ChEBI" id="CHEBI:43074"/>
        <dbReference type="ChEBI" id="CHEBI:57292"/>
        <dbReference type="EC" id="2.8.3.13"/>
    </reaction>
    <physiologicalReaction direction="left-to-right" evidence="8">
        <dbReference type="Rhea" id="RHEA:12285"/>
    </physiologicalReaction>
    <physiologicalReaction direction="right-to-left" evidence="8">
        <dbReference type="Rhea" id="RHEA:12286"/>
    </physiologicalReaction>
</comment>
<evidence type="ECO:0000256" key="12">
    <source>
        <dbReference type="ARBA" id="ARBA00052957"/>
    </source>
</evidence>
<evidence type="ECO:0000313" key="18">
    <source>
        <dbReference type="EMBL" id="CAC5418691.1"/>
    </source>
</evidence>
<dbReference type="EMBL" id="CACVKT020008939">
    <property type="protein sequence ID" value="CAC5418691.1"/>
    <property type="molecule type" value="Genomic_DNA"/>
</dbReference>
<keyword evidence="5" id="KW-0007">Acetylation</keyword>
<dbReference type="EC" id="2.8.3.13" evidence="14"/>
<dbReference type="FunFam" id="3.40.50.10540:FF:000005">
    <property type="entry name" value="succinate--hydroxymethylglutarate CoA-transferase isoform X1"/>
    <property type="match status" value="1"/>
</dbReference>